<dbReference type="KEGG" id="vg:16574713"/>
<reference evidence="1 2" key="1">
    <citation type="journal article" date="2014" name="Genome Announc.">
        <title>Complete Genome Sequence of the Novel Giant Pseudomonas Phage PaBG.</title>
        <authorList>
            <person name="Sykilinda N.N."/>
            <person name="Bondar A.A."/>
            <person name="Gorshkova A.S."/>
            <person name="Kurochkina L.P."/>
            <person name="Kulikov E.E."/>
            <person name="Shneider M.M."/>
            <person name="Kadykov V.A."/>
            <person name="Solovjeva N.V."/>
            <person name="Kabilov M.R."/>
            <person name="Mesyanzhinov V.V."/>
            <person name="Vlassov V.V."/>
            <person name="Drukker V.V."/>
            <person name="Miroshnikov K.A."/>
        </authorList>
    </citation>
    <scope>NUCLEOTIDE SEQUENCE [LARGE SCALE GENOMIC DNA]</scope>
</reference>
<protein>
    <submittedName>
        <fullName evidence="1">Uncharacterized protein</fullName>
    </submittedName>
</protein>
<dbReference type="GeneID" id="16574713"/>
<name>S5WK67_9CAUD</name>
<dbReference type="Proteomes" id="UP000015545">
    <property type="component" value="Segment"/>
</dbReference>
<proteinExistence type="predicted"/>
<organism evidence="1 2">
    <name type="scientific">Pseudomonas phage PaBG</name>
    <dbReference type="NCBI Taxonomy" id="1335230"/>
    <lineage>
        <taxon>Viruses</taxon>
        <taxon>Duplodnaviria</taxon>
        <taxon>Heunggongvirae</taxon>
        <taxon>Uroviricota</taxon>
        <taxon>Caudoviricetes</taxon>
        <taxon>Baikalvirus</taxon>
        <taxon>Baikalvirus PaBG</taxon>
    </lineage>
</organism>
<evidence type="ECO:0000313" key="2">
    <source>
        <dbReference type="Proteomes" id="UP000015545"/>
    </source>
</evidence>
<gene>
    <name evidence="1" type="ORF">PaBG_00027</name>
</gene>
<dbReference type="EMBL" id="KF147891">
    <property type="protein sequence ID" value="AGS81911.1"/>
    <property type="molecule type" value="Genomic_DNA"/>
</dbReference>
<sequence length="98" mass="11498">MHTEKTYNGKPVYRARFTVPEDDYRPVTWPIDHPYWCSGYSAEGSILIAYVESKEQLLKLWPDALNIDMGGDPEDSYSFSDRFAKPEWYQERQAKEGK</sequence>
<keyword evidence="2" id="KW-1185">Reference proteome</keyword>
<evidence type="ECO:0000313" key="1">
    <source>
        <dbReference type="EMBL" id="AGS81911.1"/>
    </source>
</evidence>
<accession>S5WK67</accession>
<dbReference type="RefSeq" id="YP_008433358.1">
    <property type="nucleotide sequence ID" value="NC_022096.1"/>
</dbReference>